<dbReference type="InterPro" id="IPR020483">
    <property type="entry name" value="Uncharacterised_YgbA"/>
</dbReference>
<dbReference type="Proteomes" id="UP000002734">
    <property type="component" value="Chromosome"/>
</dbReference>
<dbReference type="eggNOG" id="ENOG5032ZJK">
    <property type="taxonomic scope" value="Bacteria"/>
</dbReference>
<organism evidence="1 2">
    <name type="scientific">Musicola paradisiaca (strain Ech703)</name>
    <name type="common">Dickeya paradisiaca</name>
    <name type="synonym">Dickeya dadantii</name>
    <dbReference type="NCBI Taxonomy" id="579405"/>
    <lineage>
        <taxon>Bacteria</taxon>
        <taxon>Pseudomonadati</taxon>
        <taxon>Pseudomonadota</taxon>
        <taxon>Gammaproteobacteria</taxon>
        <taxon>Enterobacterales</taxon>
        <taxon>Pectobacteriaceae</taxon>
        <taxon>Musicola</taxon>
    </lineage>
</organism>
<evidence type="ECO:0008006" key="3">
    <source>
        <dbReference type="Google" id="ProtNLM"/>
    </source>
</evidence>
<evidence type="ECO:0000313" key="1">
    <source>
        <dbReference type="EMBL" id="ACS85835.1"/>
    </source>
</evidence>
<dbReference type="KEGG" id="dda:Dd703_2046"/>
<dbReference type="Pfam" id="PF11756">
    <property type="entry name" value="YgbA_NO"/>
    <property type="match status" value="1"/>
</dbReference>
<dbReference type="RefSeq" id="WP_015853744.1">
    <property type="nucleotide sequence ID" value="NC_012880.1"/>
</dbReference>
<dbReference type="NCBIfam" id="NF007716">
    <property type="entry name" value="PRK10410.1-4"/>
    <property type="match status" value="1"/>
</dbReference>
<protein>
    <recommendedName>
        <fullName evidence="3">Nitrous oxide-stimulated promoter family protein</fullName>
    </recommendedName>
</protein>
<gene>
    <name evidence="1" type="ordered locus">Dd703_2046</name>
</gene>
<dbReference type="NCBIfam" id="NF007714">
    <property type="entry name" value="PRK10410.1-2"/>
    <property type="match status" value="1"/>
</dbReference>
<dbReference type="AlphaFoldDB" id="C6C6U1"/>
<dbReference type="EMBL" id="CP001654">
    <property type="protein sequence ID" value="ACS85835.1"/>
    <property type="molecule type" value="Genomic_DNA"/>
</dbReference>
<name>C6C6U1_MUSP7</name>
<accession>C6C6U1</accession>
<sequence length="131" mass="15259">MHVKCIFYCDGRNDVAKLTPSGKRIQREIQTITHMVALYEKAFPPPEYSPEQYTQLLAYAVKRLEKCYYGENKPACKHCPIHCYQPAKREAIKAVMRWSGPRMLIHHPILAIRHLIDDHKPVPPKPEKPSR</sequence>
<dbReference type="HOGENOM" id="CLU_138593_1_0_6"/>
<keyword evidence="2" id="KW-1185">Reference proteome</keyword>
<reference evidence="1" key="1">
    <citation type="submission" date="2009-06" db="EMBL/GenBank/DDBJ databases">
        <title>Complete sequence of Dickeya dadantii Ech703.</title>
        <authorList>
            <consortium name="US DOE Joint Genome Institute"/>
            <person name="Lucas S."/>
            <person name="Copeland A."/>
            <person name="Lapidus A."/>
            <person name="Glavina del Rio T."/>
            <person name="Dalin E."/>
            <person name="Tice H."/>
            <person name="Bruce D."/>
            <person name="Goodwin L."/>
            <person name="Pitluck S."/>
            <person name="Chertkov O."/>
            <person name="Brettin T."/>
            <person name="Detter J.C."/>
            <person name="Han C."/>
            <person name="Larimer F."/>
            <person name="Land M."/>
            <person name="Hauser L."/>
            <person name="Kyrpides N."/>
            <person name="Mikhailova N."/>
            <person name="Balakrishnan V."/>
            <person name="Glasner J."/>
            <person name="Perna N.T."/>
        </authorList>
    </citation>
    <scope>NUCLEOTIDE SEQUENCE [LARGE SCALE GENOMIC DNA]</scope>
    <source>
        <strain evidence="1">Ech703</strain>
    </source>
</reference>
<evidence type="ECO:0000313" key="2">
    <source>
        <dbReference type="Proteomes" id="UP000002734"/>
    </source>
</evidence>
<dbReference type="STRING" id="579405.Dd703_2046"/>
<proteinExistence type="predicted"/>